<name>A0A1Y1K1B6_PHOPY</name>
<organism evidence="2">
    <name type="scientific">Photinus pyralis</name>
    <name type="common">Common eastern firefly</name>
    <name type="synonym">Lampyris pyralis</name>
    <dbReference type="NCBI Taxonomy" id="7054"/>
    <lineage>
        <taxon>Eukaryota</taxon>
        <taxon>Metazoa</taxon>
        <taxon>Ecdysozoa</taxon>
        <taxon>Arthropoda</taxon>
        <taxon>Hexapoda</taxon>
        <taxon>Insecta</taxon>
        <taxon>Pterygota</taxon>
        <taxon>Neoptera</taxon>
        <taxon>Endopterygota</taxon>
        <taxon>Coleoptera</taxon>
        <taxon>Polyphaga</taxon>
        <taxon>Elateriformia</taxon>
        <taxon>Elateroidea</taxon>
        <taxon>Lampyridae</taxon>
        <taxon>Lampyrinae</taxon>
        <taxon>Photinus</taxon>
    </lineage>
</organism>
<dbReference type="SUPFAM" id="SSF47565">
    <property type="entry name" value="Insect pheromone/odorant-binding proteins"/>
    <property type="match status" value="1"/>
</dbReference>
<dbReference type="KEGG" id="ppyr:116180390"/>
<proteinExistence type="predicted"/>
<feature type="chain" id="PRO_5012688606" evidence="1">
    <location>
        <begin position="22"/>
        <end position="142"/>
    </location>
</feature>
<feature type="signal peptide" evidence="1">
    <location>
        <begin position="1"/>
        <end position="21"/>
    </location>
</feature>
<dbReference type="InterPro" id="IPR006170">
    <property type="entry name" value="PBP/GOBP"/>
</dbReference>
<reference evidence="2" key="1">
    <citation type="journal article" date="2016" name="Sci. Rep.">
        <title>Molecular characterization of firefly nuptial gifts: a multi-omics approach sheds light on postcopulatory sexual selection.</title>
        <authorList>
            <person name="Al-Wathiqui N."/>
            <person name="Fallon T.R."/>
            <person name="South A."/>
            <person name="Weng J.K."/>
            <person name="Lewis S.M."/>
        </authorList>
    </citation>
    <scope>NUCLEOTIDE SEQUENCE</scope>
</reference>
<dbReference type="InterPro" id="IPR036728">
    <property type="entry name" value="PBP_GOBP_sf"/>
</dbReference>
<dbReference type="AlphaFoldDB" id="A0A1Y1K1B6"/>
<dbReference type="EMBL" id="GEZM01095972">
    <property type="protein sequence ID" value="JAV55233.1"/>
    <property type="molecule type" value="Transcribed_RNA"/>
</dbReference>
<dbReference type="CDD" id="cd23992">
    <property type="entry name" value="PBP_GOBP"/>
    <property type="match status" value="1"/>
</dbReference>
<accession>A0A1Y1K1B6</accession>
<evidence type="ECO:0000313" key="2">
    <source>
        <dbReference type="EMBL" id="JAV55233.1"/>
    </source>
</evidence>
<dbReference type="RefSeq" id="XP_031356217.1">
    <property type="nucleotide sequence ID" value="XM_031500357.1"/>
</dbReference>
<dbReference type="GO" id="GO:0005549">
    <property type="term" value="F:odorant binding"/>
    <property type="evidence" value="ECO:0007669"/>
    <property type="project" value="InterPro"/>
</dbReference>
<sequence length="142" mass="16288">MTEKMWKTAVLIALCWLSIVAVHELDEDERACVHETGVSEHLVREAKREHAVFGDNSKYKEFLSCCWKRYGYQDENGEINWEMVRSVIGRSYNPRVAIKIINKCMNVKGITGGDTAVLVLECLDDHAPNLHTVHHFYSGHKD</sequence>
<keyword evidence="1" id="KW-0732">Signal</keyword>
<dbReference type="Pfam" id="PF01395">
    <property type="entry name" value="PBP_GOBP"/>
    <property type="match status" value="1"/>
</dbReference>
<protein>
    <submittedName>
        <fullName evidence="2">Uncharacterized protein</fullName>
    </submittedName>
</protein>
<dbReference type="Gene3D" id="1.10.238.20">
    <property type="entry name" value="Pheromone/general odorant binding protein domain"/>
    <property type="match status" value="1"/>
</dbReference>
<dbReference type="OrthoDB" id="8194670at2759"/>
<dbReference type="GeneID" id="116180390"/>
<evidence type="ECO:0000256" key="1">
    <source>
        <dbReference type="SAM" id="SignalP"/>
    </source>
</evidence>